<keyword evidence="2" id="KW-1185">Reference proteome</keyword>
<protein>
    <submittedName>
        <fullName evidence="1">Uncharacterized protein</fullName>
    </submittedName>
</protein>
<gene>
    <name evidence="1" type="ORF">B0A66_02825</name>
</gene>
<organism evidence="1 2">
    <name type="scientific">Flavobacterium hercynium</name>
    <dbReference type="NCBI Taxonomy" id="387094"/>
    <lineage>
        <taxon>Bacteria</taxon>
        <taxon>Pseudomonadati</taxon>
        <taxon>Bacteroidota</taxon>
        <taxon>Flavobacteriia</taxon>
        <taxon>Flavobacteriales</taxon>
        <taxon>Flavobacteriaceae</taxon>
        <taxon>Flavobacterium</taxon>
    </lineage>
</organism>
<evidence type="ECO:0000313" key="2">
    <source>
        <dbReference type="Proteomes" id="UP000198345"/>
    </source>
</evidence>
<name>A0A226HLT4_9FLAO</name>
<dbReference type="EMBL" id="MUGW01000006">
    <property type="protein sequence ID" value="OXA95223.1"/>
    <property type="molecule type" value="Genomic_DNA"/>
</dbReference>
<comment type="caution">
    <text evidence="1">The sequence shown here is derived from an EMBL/GenBank/DDBJ whole genome shotgun (WGS) entry which is preliminary data.</text>
</comment>
<sequence>MIRYQLINFFQLKIIINWFVKLINPLFVDCSIAFCFTQIFLRFGSRSLSESKKLRTLKFSKKNEQYAKSAV</sequence>
<reference evidence="1 2" key="1">
    <citation type="submission" date="2016-11" db="EMBL/GenBank/DDBJ databases">
        <title>Whole genomes of Flavobacteriaceae.</title>
        <authorList>
            <person name="Stine C."/>
            <person name="Li C."/>
            <person name="Tadesse D."/>
        </authorList>
    </citation>
    <scope>NUCLEOTIDE SEQUENCE [LARGE SCALE GENOMIC DNA]</scope>
    <source>
        <strain evidence="1 2">DSM 18292</strain>
    </source>
</reference>
<accession>A0A226HLT4</accession>
<dbReference type="Proteomes" id="UP000198345">
    <property type="component" value="Unassembled WGS sequence"/>
</dbReference>
<dbReference type="AlphaFoldDB" id="A0A226HLT4"/>
<evidence type="ECO:0000313" key="1">
    <source>
        <dbReference type="EMBL" id="OXA95223.1"/>
    </source>
</evidence>
<proteinExistence type="predicted"/>